<name>A0ABS2Z832_POLSE</name>
<reference evidence="13" key="1">
    <citation type="journal article" date="2021" name="Cell">
        <title>Tracing the genetic footprints of vertebrate landing in non-teleost ray-finned fishes.</title>
        <authorList>
            <person name="Bi X."/>
            <person name="Wang K."/>
            <person name="Yang L."/>
            <person name="Pan H."/>
            <person name="Jiang H."/>
            <person name="Wei Q."/>
            <person name="Fang M."/>
            <person name="Yu H."/>
            <person name="Zhu C."/>
            <person name="Cai Y."/>
            <person name="He Y."/>
            <person name="Gan X."/>
            <person name="Zeng H."/>
            <person name="Yu D."/>
            <person name="Zhu Y."/>
            <person name="Jiang H."/>
            <person name="Qiu Q."/>
            <person name="Yang H."/>
            <person name="Zhang Y.E."/>
            <person name="Wang W."/>
            <person name="Zhu M."/>
            <person name="He S."/>
            <person name="Zhang G."/>
        </authorList>
    </citation>
    <scope>NUCLEOTIDE SEQUENCE</scope>
    <source>
        <strain evidence="13">Bchr_001</strain>
    </source>
</reference>
<protein>
    <recommendedName>
        <fullName evidence="4">Oxidative stress-responsive serine-rich protein 1</fullName>
    </recommendedName>
    <alternativeName>
        <fullName evidence="8">Oxidative stress-responsive protein 1</fullName>
    </alternativeName>
    <alternativeName>
        <fullName evidence="7">Peroxide-inducible transcript 1 protein</fullName>
    </alternativeName>
</protein>
<proteinExistence type="inferred from homology"/>
<feature type="region of interest" description="Disordered" evidence="9">
    <location>
        <begin position="396"/>
        <end position="421"/>
    </location>
</feature>
<accession>A0ABS2Z832</accession>
<comment type="subcellular location">
    <subcellularLocation>
        <location evidence="1">Endoplasmic reticulum-Golgi intermediate compartment membrane</location>
        <topology evidence="1">Multi-pass membrane protein</topology>
    </subcellularLocation>
    <subcellularLocation>
        <location evidence="2">Golgi apparatus membrane</location>
        <topology evidence="2">Multi-pass membrane protein</topology>
    </subcellularLocation>
</comment>
<keyword evidence="14" id="KW-1185">Reference proteome</keyword>
<evidence type="ECO:0000259" key="11">
    <source>
        <dbReference type="Pfam" id="PF07970"/>
    </source>
</evidence>
<feature type="non-terminal residue" evidence="13">
    <location>
        <position position="1"/>
    </location>
</feature>
<keyword evidence="10" id="KW-0812">Transmembrane</keyword>
<evidence type="ECO:0000313" key="13">
    <source>
        <dbReference type="EMBL" id="MBN3294566.1"/>
    </source>
</evidence>
<evidence type="ECO:0000256" key="7">
    <source>
        <dbReference type="ARBA" id="ARBA00029721"/>
    </source>
</evidence>
<feature type="region of interest" description="Disordered" evidence="9">
    <location>
        <begin position="605"/>
        <end position="632"/>
    </location>
</feature>
<evidence type="ECO:0000256" key="2">
    <source>
        <dbReference type="ARBA" id="ARBA00004653"/>
    </source>
</evidence>
<dbReference type="InterPro" id="IPR012936">
    <property type="entry name" value="Erv_C"/>
</dbReference>
<sequence>MEAFNKLKQFDAYPKTLEDFRVKTCSGATVTIISGMIMLILFISELQYYLTKEVHPELYVDTSRGEKLKINIDAVFPHMPCAYLSIDAMDVAGEQQLDVEHNLFKQRLDKEGKEVSTEVEKHELGKDEGGIFDPSKLDPNRCESCYGAETDDLQCCNSCDDVREAYRRRGWAFKNPDTIEQCKREGFSQKMQEQKNEGCRVYGFLEVNKVAGNFHFAPGKSFQQSHVHVHAVEIHDLQSFGLDNINMTHHISHLSFGRDYPGIVNPLDGTKVAAQQASMMYQYFVKIVPTIYVSSDGEVVKTNQFSVTRHEKVANGMIGDQGLPGVFVLYELSPMMVKFTERQSHCVGTETLSLVAQKQNLFRMESEVKDGEEESLQTAFKKLRVDADGSTAAIRASETPTQRIQSRSNSESAKPKMACTKDNWHGCSRKSSRGVVRNQRRRRSKSPILLPPKFTYCSSRMSSPACCLKHKSQCETSKTTATLGTSLPKDLLQTSHCSPVFGTTTYEPYCLDVKGATAAKENSVITSDDEQVTIKASVSGSPKAYSEKQPNSNMPSDFQTLSKLNEDQGCSCPQDECQCKSWQGVEVYSFTGLRHVISECEKNMTAEETSQMTPQRRTQSGSGTSGSPRSCSEQARAYVDDITIEDLSGYMEYYLYIPKKMSHMAEMMYT</sequence>
<feature type="compositionally biased region" description="Polar residues" evidence="9">
    <location>
        <begin position="548"/>
        <end position="559"/>
    </location>
</feature>
<evidence type="ECO:0000313" key="14">
    <source>
        <dbReference type="Proteomes" id="UP001166052"/>
    </source>
</evidence>
<feature type="region of interest" description="Disordered" evidence="9">
    <location>
        <begin position="538"/>
        <end position="559"/>
    </location>
</feature>
<feature type="non-terminal residue" evidence="13">
    <location>
        <position position="670"/>
    </location>
</feature>
<keyword evidence="6" id="KW-0813">Transport</keyword>
<dbReference type="PANTHER" id="PTHR31383">
    <property type="entry name" value="OXIDATIVE STRESS-RESPONSE SERINE-RICH PROTEIN 1"/>
    <property type="match status" value="1"/>
</dbReference>
<keyword evidence="10" id="KW-0472">Membrane</keyword>
<dbReference type="Proteomes" id="UP001166052">
    <property type="component" value="Unassembled WGS sequence"/>
</dbReference>
<keyword evidence="10" id="KW-1133">Transmembrane helix</keyword>
<gene>
    <name evidence="13" type="primary">Ergic3</name>
    <name evidence="13" type="ORF">GTO92_0005102</name>
</gene>
<evidence type="ECO:0000256" key="1">
    <source>
        <dbReference type="ARBA" id="ARBA00004457"/>
    </source>
</evidence>
<feature type="domain" description="Endoplasmic reticulum vesicle transporter N-terminal" evidence="12">
    <location>
        <begin position="7"/>
        <end position="97"/>
    </location>
</feature>
<evidence type="ECO:0000256" key="9">
    <source>
        <dbReference type="SAM" id="MobiDB-lite"/>
    </source>
</evidence>
<keyword evidence="5" id="KW-0597">Phosphoprotein</keyword>
<feature type="domain" description="Endoplasmic reticulum vesicle transporter C-terminal" evidence="11">
    <location>
        <begin position="145"/>
        <end position="346"/>
    </location>
</feature>
<feature type="transmembrane region" description="Helical" evidence="10">
    <location>
        <begin position="20"/>
        <end position="43"/>
    </location>
</feature>
<evidence type="ECO:0000259" key="12">
    <source>
        <dbReference type="Pfam" id="PF13850"/>
    </source>
</evidence>
<feature type="compositionally biased region" description="Low complexity" evidence="9">
    <location>
        <begin position="615"/>
        <end position="632"/>
    </location>
</feature>
<keyword evidence="6" id="KW-0931">ER-Golgi transport</keyword>
<dbReference type="EMBL" id="JAAWVN010027074">
    <property type="protein sequence ID" value="MBN3294566.1"/>
    <property type="molecule type" value="Genomic_DNA"/>
</dbReference>
<evidence type="ECO:0000256" key="8">
    <source>
        <dbReference type="ARBA" id="ARBA00031405"/>
    </source>
</evidence>
<evidence type="ECO:0000256" key="3">
    <source>
        <dbReference type="ARBA" id="ARBA00005648"/>
    </source>
</evidence>
<dbReference type="Pfam" id="PF05604">
    <property type="entry name" value="DUF776"/>
    <property type="match status" value="1"/>
</dbReference>
<dbReference type="Pfam" id="PF07970">
    <property type="entry name" value="COPIIcoated_ERV"/>
    <property type="match status" value="1"/>
</dbReference>
<organism evidence="13 14">
    <name type="scientific">Polypterus senegalus</name>
    <name type="common">Senegal bichir</name>
    <dbReference type="NCBI Taxonomy" id="55291"/>
    <lineage>
        <taxon>Eukaryota</taxon>
        <taxon>Metazoa</taxon>
        <taxon>Chordata</taxon>
        <taxon>Craniata</taxon>
        <taxon>Vertebrata</taxon>
        <taxon>Euteleostomi</taxon>
        <taxon>Actinopterygii</taxon>
        <taxon>Polypteriformes</taxon>
        <taxon>Polypteridae</taxon>
        <taxon>Polypterus</taxon>
    </lineage>
</organism>
<comment type="similarity">
    <text evidence="3">Belongs to the ERGIC family.</text>
</comment>
<dbReference type="PANTHER" id="PTHR31383:SF2">
    <property type="entry name" value="OXIDATIVE STRESS-RESPONSIVE SERINE-RICH PROTEIN 1"/>
    <property type="match status" value="1"/>
</dbReference>
<evidence type="ECO:0000256" key="6">
    <source>
        <dbReference type="ARBA" id="ARBA00022892"/>
    </source>
</evidence>
<comment type="caution">
    <text evidence="13">The sequence shown here is derived from an EMBL/GenBank/DDBJ whole genome shotgun (WGS) entry which is preliminary data.</text>
</comment>
<dbReference type="InterPro" id="IPR008494">
    <property type="entry name" value="DUF776"/>
</dbReference>
<evidence type="ECO:0000256" key="4">
    <source>
        <dbReference type="ARBA" id="ARBA00015005"/>
    </source>
</evidence>
<dbReference type="Pfam" id="PF13850">
    <property type="entry name" value="ERGIC_N"/>
    <property type="match status" value="1"/>
</dbReference>
<evidence type="ECO:0000256" key="10">
    <source>
        <dbReference type="SAM" id="Phobius"/>
    </source>
</evidence>
<feature type="compositionally biased region" description="Polar residues" evidence="9">
    <location>
        <begin position="398"/>
        <end position="412"/>
    </location>
</feature>
<dbReference type="InterPro" id="IPR039542">
    <property type="entry name" value="Erv_N"/>
</dbReference>
<evidence type="ECO:0000256" key="5">
    <source>
        <dbReference type="ARBA" id="ARBA00022553"/>
    </source>
</evidence>